<evidence type="ECO:0000256" key="5">
    <source>
        <dbReference type="ARBA" id="ARBA00022989"/>
    </source>
</evidence>
<gene>
    <name evidence="13" type="ORF">K6T50_16525</name>
</gene>
<proteinExistence type="predicted"/>
<dbReference type="Pfam" id="PF02628">
    <property type="entry name" value="COX15-CtaA"/>
    <property type="match status" value="1"/>
</dbReference>
<keyword evidence="10" id="KW-1015">Disulfide bond</keyword>
<comment type="pathway">
    <text evidence="11">Porphyrin-containing compound metabolism.</text>
</comment>
<evidence type="ECO:0000313" key="13">
    <source>
        <dbReference type="EMBL" id="QZP39258.1"/>
    </source>
</evidence>
<evidence type="ECO:0000256" key="1">
    <source>
        <dbReference type="ARBA" id="ARBA00004141"/>
    </source>
</evidence>
<feature type="transmembrane region" description="Helical" evidence="12">
    <location>
        <begin position="117"/>
        <end position="140"/>
    </location>
</feature>
<keyword evidence="14" id="KW-1185">Reference proteome</keyword>
<feature type="transmembrane region" description="Helical" evidence="12">
    <location>
        <begin position="152"/>
        <end position="172"/>
    </location>
</feature>
<dbReference type="GO" id="GO:0016491">
    <property type="term" value="F:oxidoreductase activity"/>
    <property type="evidence" value="ECO:0007669"/>
    <property type="project" value="UniProtKB-KW"/>
</dbReference>
<dbReference type="GO" id="GO:0006784">
    <property type="term" value="P:heme A biosynthetic process"/>
    <property type="evidence" value="ECO:0007669"/>
    <property type="project" value="InterPro"/>
</dbReference>
<dbReference type="GO" id="GO:0016020">
    <property type="term" value="C:membrane"/>
    <property type="evidence" value="ECO:0007669"/>
    <property type="project" value="UniProtKB-SubCell"/>
</dbReference>
<dbReference type="Proteomes" id="UP000826254">
    <property type="component" value="Plasmid unnamed1"/>
</dbReference>
<protein>
    <submittedName>
        <fullName evidence="13">COX15/CtaA family protein</fullName>
    </submittedName>
</protein>
<dbReference type="AlphaFoldDB" id="A0A8T8WHF1"/>
<sequence length="182" mass="20068">MTEHSPTDTLVEQIEQRRRRIPFRYRHLAGFTLVCTYILMLLGAYTSAIGAGLSCPDWPTCYGTVVPFLHPEIVASAPYTAVQIFAEWAHRGLAMVTGLLILGTTLAAWRSHREHRLVVWSATLALGFLPVQVVLGGLTVTQSLRPAIVTSHLGVAILILLSLQTTTLAAWYDAREHQSPPQ</sequence>
<dbReference type="GO" id="GO:0046872">
    <property type="term" value="F:metal ion binding"/>
    <property type="evidence" value="ECO:0007669"/>
    <property type="project" value="UniProtKB-KW"/>
</dbReference>
<keyword evidence="4" id="KW-0479">Metal-binding</keyword>
<evidence type="ECO:0000256" key="11">
    <source>
        <dbReference type="ARBA" id="ARBA00023444"/>
    </source>
</evidence>
<dbReference type="EMBL" id="CP081959">
    <property type="protein sequence ID" value="QZP39258.1"/>
    <property type="molecule type" value="Genomic_DNA"/>
</dbReference>
<keyword evidence="9 12" id="KW-0472">Membrane</keyword>
<dbReference type="KEGG" id="hmp:K6T50_16525"/>
<evidence type="ECO:0000256" key="9">
    <source>
        <dbReference type="ARBA" id="ARBA00023136"/>
    </source>
</evidence>
<dbReference type="InterPro" id="IPR050450">
    <property type="entry name" value="COX15/CtaA_HemeA_synthase"/>
</dbReference>
<keyword evidence="5 12" id="KW-1133">Transmembrane helix</keyword>
<feature type="transmembrane region" description="Helical" evidence="12">
    <location>
        <begin position="88"/>
        <end position="110"/>
    </location>
</feature>
<dbReference type="PANTHER" id="PTHR35457:SF1">
    <property type="entry name" value="HEME A SYNTHASE"/>
    <property type="match status" value="1"/>
</dbReference>
<keyword evidence="2" id="KW-1003">Cell membrane</keyword>
<name>A0A8T8WHF1_9EURY</name>
<evidence type="ECO:0000256" key="6">
    <source>
        <dbReference type="ARBA" id="ARBA00023002"/>
    </source>
</evidence>
<dbReference type="InterPro" id="IPR003780">
    <property type="entry name" value="COX15/CtaA_fam"/>
</dbReference>
<keyword evidence="3 12" id="KW-0812">Transmembrane</keyword>
<keyword evidence="7" id="KW-0408">Iron</keyword>
<evidence type="ECO:0000256" key="4">
    <source>
        <dbReference type="ARBA" id="ARBA00022723"/>
    </source>
</evidence>
<keyword evidence="13" id="KW-0614">Plasmid</keyword>
<evidence type="ECO:0000256" key="3">
    <source>
        <dbReference type="ARBA" id="ARBA00022692"/>
    </source>
</evidence>
<evidence type="ECO:0000256" key="8">
    <source>
        <dbReference type="ARBA" id="ARBA00023133"/>
    </source>
</evidence>
<reference evidence="13 14" key="1">
    <citation type="journal article" date="2021" name="Int. J. Syst. Evol. Microbiol.">
        <title>Halobaculum halophilum sp. nov. and Halobaculum salinum sp. nov., isolated from salt lake and saline soil.</title>
        <authorList>
            <person name="Cui H.L."/>
            <person name="Shi X.W."/>
            <person name="Yin X.M."/>
            <person name="Yang X.Y."/>
            <person name="Hou J."/>
            <person name="Zhu L."/>
        </authorList>
    </citation>
    <scope>NUCLEOTIDE SEQUENCE [LARGE SCALE GENOMIC DNA]</scope>
    <source>
        <strain evidence="13 14">NBRC 109044</strain>
    </source>
</reference>
<accession>A0A8T8WHF1</accession>
<dbReference type="RefSeq" id="WP_222609025.1">
    <property type="nucleotide sequence ID" value="NZ_CP081959.1"/>
</dbReference>
<keyword evidence="6" id="KW-0560">Oxidoreductase</keyword>
<comment type="subcellular location">
    <subcellularLocation>
        <location evidence="1">Membrane</location>
        <topology evidence="1">Multi-pass membrane protein</topology>
    </subcellularLocation>
</comment>
<dbReference type="PANTHER" id="PTHR35457">
    <property type="entry name" value="HEME A SYNTHASE"/>
    <property type="match status" value="1"/>
</dbReference>
<evidence type="ECO:0000256" key="7">
    <source>
        <dbReference type="ARBA" id="ARBA00023004"/>
    </source>
</evidence>
<feature type="transmembrane region" description="Helical" evidence="12">
    <location>
        <begin position="28"/>
        <end position="49"/>
    </location>
</feature>
<evidence type="ECO:0000256" key="12">
    <source>
        <dbReference type="SAM" id="Phobius"/>
    </source>
</evidence>
<evidence type="ECO:0000313" key="14">
    <source>
        <dbReference type="Proteomes" id="UP000826254"/>
    </source>
</evidence>
<organism evidence="13 14">
    <name type="scientific">Halobaculum magnesiiphilum</name>
    <dbReference type="NCBI Taxonomy" id="1017351"/>
    <lineage>
        <taxon>Archaea</taxon>
        <taxon>Methanobacteriati</taxon>
        <taxon>Methanobacteriota</taxon>
        <taxon>Stenosarchaea group</taxon>
        <taxon>Halobacteria</taxon>
        <taxon>Halobacteriales</taxon>
        <taxon>Haloferacaceae</taxon>
        <taxon>Halobaculum</taxon>
    </lineage>
</organism>
<evidence type="ECO:0000256" key="2">
    <source>
        <dbReference type="ARBA" id="ARBA00022475"/>
    </source>
</evidence>
<evidence type="ECO:0000256" key="10">
    <source>
        <dbReference type="ARBA" id="ARBA00023157"/>
    </source>
</evidence>
<dbReference type="GeneID" id="67179781"/>
<geneLocation type="plasmid" evidence="13 14">
    <name>unnamed1</name>
</geneLocation>
<keyword evidence="8" id="KW-0350">Heme biosynthesis</keyword>